<evidence type="ECO:0000313" key="3">
    <source>
        <dbReference type="Proteomes" id="UP001286313"/>
    </source>
</evidence>
<feature type="compositionally biased region" description="Pro residues" evidence="1">
    <location>
        <begin position="145"/>
        <end position="160"/>
    </location>
</feature>
<organism evidence="2 3">
    <name type="scientific">Petrolisthes cinctipes</name>
    <name type="common">Flat porcelain crab</name>
    <dbReference type="NCBI Taxonomy" id="88211"/>
    <lineage>
        <taxon>Eukaryota</taxon>
        <taxon>Metazoa</taxon>
        <taxon>Ecdysozoa</taxon>
        <taxon>Arthropoda</taxon>
        <taxon>Crustacea</taxon>
        <taxon>Multicrustacea</taxon>
        <taxon>Malacostraca</taxon>
        <taxon>Eumalacostraca</taxon>
        <taxon>Eucarida</taxon>
        <taxon>Decapoda</taxon>
        <taxon>Pleocyemata</taxon>
        <taxon>Anomura</taxon>
        <taxon>Galatheoidea</taxon>
        <taxon>Porcellanidae</taxon>
        <taxon>Petrolisthes</taxon>
    </lineage>
</organism>
<name>A0AAE1BND3_PETCI</name>
<dbReference type="PRINTS" id="PR01217">
    <property type="entry name" value="PRICHEXTENSN"/>
</dbReference>
<accession>A0AAE1BND3</accession>
<feature type="region of interest" description="Disordered" evidence="1">
    <location>
        <begin position="224"/>
        <end position="249"/>
    </location>
</feature>
<feature type="compositionally biased region" description="Pro residues" evidence="1">
    <location>
        <begin position="189"/>
        <end position="203"/>
    </location>
</feature>
<reference evidence="2" key="1">
    <citation type="submission" date="2023-10" db="EMBL/GenBank/DDBJ databases">
        <title>Genome assemblies of two species of porcelain crab, Petrolisthes cinctipes and Petrolisthes manimaculis (Anomura: Porcellanidae).</title>
        <authorList>
            <person name="Angst P."/>
        </authorList>
    </citation>
    <scope>NUCLEOTIDE SEQUENCE</scope>
    <source>
        <strain evidence="2">PB745_01</strain>
        <tissue evidence="2">Gill</tissue>
    </source>
</reference>
<feature type="compositionally biased region" description="Low complexity" evidence="1">
    <location>
        <begin position="161"/>
        <end position="172"/>
    </location>
</feature>
<comment type="caution">
    <text evidence="2">The sequence shown here is derived from an EMBL/GenBank/DDBJ whole genome shotgun (WGS) entry which is preliminary data.</text>
</comment>
<gene>
    <name evidence="2" type="ORF">Pcinc_040870</name>
</gene>
<feature type="non-terminal residue" evidence="2">
    <location>
        <position position="1"/>
    </location>
</feature>
<feature type="region of interest" description="Disordered" evidence="1">
    <location>
        <begin position="116"/>
        <end position="203"/>
    </location>
</feature>
<dbReference type="AlphaFoldDB" id="A0AAE1BND3"/>
<protein>
    <submittedName>
        <fullName evidence="2">Uncharacterized protein</fullName>
    </submittedName>
</protein>
<sequence length="293" mass="32119">TQPSASTATKELDDLMASLSDFKVKEEAKEERQTVEERGVVVRFSTRHKRSTATSPSELLTARRPSSLLLLKYIHLTCSLIGLGPCSRQPIRGQLLSGCQREQLCDTLGWTITLQRGSGHQSDLERQVITKTTTTTTNKKKKTEAPPPPPQKRPPTPPSSPASTSTTRGGLSTPPPRPPAPSDADMYAVPPPRPPVPRAYPSSNMPPPEAFLFQSAVVSIVPAHHGIPRSPGDDPFTRPPSGGPVKRNDAEYRWDRDIPKYEMYQVVDEAPAKVVEEEPIVVRKPIVVSINMS</sequence>
<dbReference type="EMBL" id="JAWQEG010007366">
    <property type="protein sequence ID" value="KAK3852549.1"/>
    <property type="molecule type" value="Genomic_DNA"/>
</dbReference>
<dbReference type="Proteomes" id="UP001286313">
    <property type="component" value="Unassembled WGS sequence"/>
</dbReference>
<keyword evidence="3" id="KW-1185">Reference proteome</keyword>
<proteinExistence type="predicted"/>
<dbReference type="Pfam" id="PF03535">
    <property type="entry name" value="Paxillin"/>
    <property type="match status" value="1"/>
</dbReference>
<evidence type="ECO:0000256" key="1">
    <source>
        <dbReference type="SAM" id="MobiDB-lite"/>
    </source>
</evidence>
<evidence type="ECO:0000313" key="2">
    <source>
        <dbReference type="EMBL" id="KAK3852549.1"/>
    </source>
</evidence>